<sequence length="142" mass="15539">MTTVRFHLISALSPAEVMNVLTDFGPTRTEVWPTIDDEHFIVHSRGEGWAEVTEGTEAAWERARYDWDPAGDTVTVTTLDSKVFGPGGGWVFRTTAEPEGTRVDVELTRNPAAVKGKLIAALLPLIGPATLRKGLREPLQAK</sequence>
<proteinExistence type="predicted"/>
<dbReference type="EMBL" id="WEGK01000007">
    <property type="protein sequence ID" value="MQY20647.1"/>
    <property type="molecule type" value="Genomic_DNA"/>
</dbReference>
<dbReference type="RefSeq" id="WP_153411376.1">
    <property type="nucleotide sequence ID" value="NZ_WEGK01000007.1"/>
</dbReference>
<dbReference type="SUPFAM" id="SSF55961">
    <property type="entry name" value="Bet v1-like"/>
    <property type="match status" value="1"/>
</dbReference>
<accession>A0A7K0D4K9</accession>
<comment type="caution">
    <text evidence="1">The sequence shown here is derived from an EMBL/GenBank/DDBJ whole genome shotgun (WGS) entry which is preliminary data.</text>
</comment>
<dbReference type="AlphaFoldDB" id="A0A7K0D4K9"/>
<dbReference type="OrthoDB" id="3290460at2"/>
<reference evidence="1 2" key="1">
    <citation type="submission" date="2019-10" db="EMBL/GenBank/DDBJ databases">
        <title>Nocardia macrotermitis sp. nov. and Nocardia aurantia sp. nov., isolated from the gut of fungus growing-termite Macrotermes natalensis.</title>
        <authorList>
            <person name="Benndorf R."/>
            <person name="Schwitalla J."/>
            <person name="Martin K."/>
            <person name="De Beer W."/>
            <person name="Kaster A.-K."/>
            <person name="Vollmers J."/>
            <person name="Poulsen M."/>
            <person name="Beemelmanns C."/>
        </authorList>
    </citation>
    <scope>NUCLEOTIDE SEQUENCE [LARGE SCALE GENOMIC DNA]</scope>
    <source>
        <strain evidence="1 2">RB20</strain>
    </source>
</reference>
<evidence type="ECO:0008006" key="3">
    <source>
        <dbReference type="Google" id="ProtNLM"/>
    </source>
</evidence>
<organism evidence="1 2">
    <name type="scientific">Nocardia macrotermitis</name>
    <dbReference type="NCBI Taxonomy" id="2585198"/>
    <lineage>
        <taxon>Bacteria</taxon>
        <taxon>Bacillati</taxon>
        <taxon>Actinomycetota</taxon>
        <taxon>Actinomycetes</taxon>
        <taxon>Mycobacteriales</taxon>
        <taxon>Nocardiaceae</taxon>
        <taxon>Nocardia</taxon>
    </lineage>
</organism>
<name>A0A7K0D4K9_9NOCA</name>
<gene>
    <name evidence="1" type="ORF">NRB20_37540</name>
</gene>
<evidence type="ECO:0000313" key="2">
    <source>
        <dbReference type="Proteomes" id="UP000438448"/>
    </source>
</evidence>
<keyword evidence="2" id="KW-1185">Reference proteome</keyword>
<evidence type="ECO:0000313" key="1">
    <source>
        <dbReference type="EMBL" id="MQY20647.1"/>
    </source>
</evidence>
<dbReference type="Proteomes" id="UP000438448">
    <property type="component" value="Unassembled WGS sequence"/>
</dbReference>
<protein>
    <recommendedName>
        <fullName evidence="3">Polyketide cyclase / dehydrase and lipid transport</fullName>
    </recommendedName>
</protein>